<reference evidence="1" key="1">
    <citation type="submission" date="2018-05" db="EMBL/GenBank/DDBJ databases">
        <authorList>
            <person name="Lanie J.A."/>
            <person name="Ng W.-L."/>
            <person name="Kazmierczak K.M."/>
            <person name="Andrzejewski T.M."/>
            <person name="Davidsen T.M."/>
            <person name="Wayne K.J."/>
            <person name="Tettelin H."/>
            <person name="Glass J.I."/>
            <person name="Rusch D."/>
            <person name="Podicherti R."/>
            <person name="Tsui H.-C.T."/>
            <person name="Winkler M.E."/>
        </authorList>
    </citation>
    <scope>NUCLEOTIDE SEQUENCE</scope>
</reference>
<protein>
    <recommendedName>
        <fullName evidence="2">Fe2OG dioxygenase domain-containing protein</fullName>
    </recommendedName>
</protein>
<proteinExistence type="predicted"/>
<evidence type="ECO:0008006" key="2">
    <source>
        <dbReference type="Google" id="ProtNLM"/>
    </source>
</evidence>
<name>A0A381ZAB7_9ZZZZ</name>
<accession>A0A381ZAB7</accession>
<dbReference type="AlphaFoldDB" id="A0A381ZAB7"/>
<organism evidence="1">
    <name type="scientific">marine metagenome</name>
    <dbReference type="NCBI Taxonomy" id="408172"/>
    <lineage>
        <taxon>unclassified sequences</taxon>
        <taxon>metagenomes</taxon>
        <taxon>ecological metagenomes</taxon>
    </lineage>
</organism>
<dbReference type="EMBL" id="UINC01020557">
    <property type="protein sequence ID" value="SVA86208.1"/>
    <property type="molecule type" value="Genomic_DNA"/>
</dbReference>
<evidence type="ECO:0000313" key="1">
    <source>
        <dbReference type="EMBL" id="SVA86208.1"/>
    </source>
</evidence>
<gene>
    <name evidence="1" type="ORF">METZ01_LOCUS139062</name>
</gene>
<sequence>MWEGPLEEYCGVHQNLCEHGTGFNFSPTTKHNVPPHIDIGNIPGNQFNLLLPLFGTATISIYKTIPSQLEFRHGKTHWNMLQNKYPPQKIGSILVDKPVLLNTDYLHDVQVVDAPRAIFCIAWRGINRTYNEFKKHAEKTLA</sequence>